<evidence type="ECO:0000256" key="1">
    <source>
        <dbReference type="ARBA" id="ARBA00000085"/>
    </source>
</evidence>
<dbReference type="InterPro" id="IPR003594">
    <property type="entry name" value="HATPase_dom"/>
</dbReference>
<gene>
    <name evidence="11" type="ORF">JJB07_13755</name>
</gene>
<dbReference type="PANTHER" id="PTHR43065">
    <property type="entry name" value="SENSOR HISTIDINE KINASE"/>
    <property type="match status" value="1"/>
</dbReference>
<evidence type="ECO:0000256" key="2">
    <source>
        <dbReference type="ARBA" id="ARBA00012438"/>
    </source>
</evidence>
<dbReference type="Pfam" id="PF02518">
    <property type="entry name" value="HATPase_c"/>
    <property type="match status" value="1"/>
</dbReference>
<sequence length="411" mass="46318">MIVLNNLLLHIFVNLFFVTIFFSFRVQPKHQAWKIFALASLSLLLCMTFPISMKYGYRLGLGMIPIFTIILYGRGWGPPVLIALMVGYRLFLGGPSGWMQVGAAIPAICAAFACRTYFRFYEKRARLIVSTALSLVGALGTWTIVWVQGNLTDHMVWLLALYSLMYMLTTFTVTLLIEVMRENRNMRLEMQRMEKLGVLGDLAAAIAHEVRHPMTVASGFLQLIQEEKNPGDKRHYITIAFDELQRAEGIITDYLAFAKPEIQELESVEVEEKTRQVLNLMSSYALLHNVELTNEIHAGMRVCADAGKLDHVLMNVIKNGIEAMPDGGRLHIAATRMQGYVEFLIEDTGVGMTMDEVARLGNPFYTTKDKGTGLGLMVAYRYVEVMRGKILVQSEKGKGTRFSIRIPISDK</sequence>
<evidence type="ECO:0000256" key="8">
    <source>
        <dbReference type="ARBA" id="ARBA00023012"/>
    </source>
</evidence>
<evidence type="ECO:0000256" key="6">
    <source>
        <dbReference type="ARBA" id="ARBA00022777"/>
    </source>
</evidence>
<proteinExistence type="predicted"/>
<feature type="transmembrane region" description="Helical" evidence="9">
    <location>
        <begin position="7"/>
        <end position="26"/>
    </location>
</feature>
<organism evidence="11 12">
    <name type="scientific">Tumebacillus amylolyticus</name>
    <dbReference type="NCBI Taxonomy" id="2801339"/>
    <lineage>
        <taxon>Bacteria</taxon>
        <taxon>Bacillati</taxon>
        <taxon>Bacillota</taxon>
        <taxon>Bacilli</taxon>
        <taxon>Bacillales</taxon>
        <taxon>Alicyclobacillaceae</taxon>
        <taxon>Tumebacillus</taxon>
    </lineage>
</organism>
<dbReference type="EC" id="2.7.13.3" evidence="2"/>
<keyword evidence="7" id="KW-0067">ATP-binding</keyword>
<dbReference type="SUPFAM" id="SSF55874">
    <property type="entry name" value="ATPase domain of HSP90 chaperone/DNA topoisomerase II/histidine kinase"/>
    <property type="match status" value="1"/>
</dbReference>
<dbReference type="InterPro" id="IPR036890">
    <property type="entry name" value="HATPase_C_sf"/>
</dbReference>
<dbReference type="EMBL" id="JAEQNB010000004">
    <property type="protein sequence ID" value="MBL0387701.1"/>
    <property type="molecule type" value="Genomic_DNA"/>
</dbReference>
<dbReference type="PANTHER" id="PTHR43065:SF46">
    <property type="entry name" value="C4-DICARBOXYLATE TRANSPORT SENSOR PROTEIN DCTB"/>
    <property type="match status" value="1"/>
</dbReference>
<evidence type="ECO:0000313" key="12">
    <source>
        <dbReference type="Proteomes" id="UP000602284"/>
    </source>
</evidence>
<keyword evidence="9" id="KW-0472">Membrane</keyword>
<dbReference type="SMART" id="SM00387">
    <property type="entry name" value="HATPase_c"/>
    <property type="match status" value="1"/>
</dbReference>
<feature type="transmembrane region" description="Helical" evidence="9">
    <location>
        <begin position="127"/>
        <end position="149"/>
    </location>
</feature>
<reference evidence="11 12" key="1">
    <citation type="submission" date="2021-01" db="EMBL/GenBank/DDBJ databases">
        <title>Tumebacillus sp. strain ITR2 16S ribosomal RNA gene Genome sequencing and assembly.</title>
        <authorList>
            <person name="Kang M."/>
        </authorList>
    </citation>
    <scope>NUCLEOTIDE SEQUENCE [LARGE SCALE GENOMIC DNA]</scope>
    <source>
        <strain evidence="11 12">ITR2</strain>
    </source>
</reference>
<dbReference type="Proteomes" id="UP000602284">
    <property type="component" value="Unassembled WGS sequence"/>
</dbReference>
<comment type="catalytic activity">
    <reaction evidence="1">
        <text>ATP + protein L-histidine = ADP + protein N-phospho-L-histidine.</text>
        <dbReference type="EC" id="2.7.13.3"/>
    </reaction>
</comment>
<evidence type="ECO:0000256" key="4">
    <source>
        <dbReference type="ARBA" id="ARBA00022679"/>
    </source>
</evidence>
<evidence type="ECO:0000313" key="11">
    <source>
        <dbReference type="EMBL" id="MBL0387701.1"/>
    </source>
</evidence>
<keyword evidence="3" id="KW-0597">Phosphoprotein</keyword>
<keyword evidence="8" id="KW-0902">Two-component regulatory system</keyword>
<keyword evidence="9" id="KW-1133">Transmembrane helix</keyword>
<dbReference type="CDD" id="cd00082">
    <property type="entry name" value="HisKA"/>
    <property type="match status" value="1"/>
</dbReference>
<feature type="transmembrane region" description="Helical" evidence="9">
    <location>
        <begin position="155"/>
        <end position="177"/>
    </location>
</feature>
<dbReference type="SUPFAM" id="SSF47384">
    <property type="entry name" value="Homodimeric domain of signal transducing histidine kinase"/>
    <property type="match status" value="1"/>
</dbReference>
<evidence type="ECO:0000256" key="7">
    <source>
        <dbReference type="ARBA" id="ARBA00022840"/>
    </source>
</evidence>
<dbReference type="InterPro" id="IPR036097">
    <property type="entry name" value="HisK_dim/P_sf"/>
</dbReference>
<keyword evidence="12" id="KW-1185">Reference proteome</keyword>
<dbReference type="InterPro" id="IPR003661">
    <property type="entry name" value="HisK_dim/P_dom"/>
</dbReference>
<keyword evidence="5" id="KW-0547">Nucleotide-binding</keyword>
<comment type="caution">
    <text evidence="11">The sequence shown here is derived from an EMBL/GenBank/DDBJ whole genome shotgun (WGS) entry which is preliminary data.</text>
</comment>
<dbReference type="InterPro" id="IPR005467">
    <property type="entry name" value="His_kinase_dom"/>
</dbReference>
<dbReference type="PROSITE" id="PS50109">
    <property type="entry name" value="HIS_KIN"/>
    <property type="match status" value="1"/>
</dbReference>
<evidence type="ECO:0000256" key="9">
    <source>
        <dbReference type="SAM" id="Phobius"/>
    </source>
</evidence>
<evidence type="ECO:0000256" key="3">
    <source>
        <dbReference type="ARBA" id="ARBA00022553"/>
    </source>
</evidence>
<feature type="transmembrane region" description="Helical" evidence="9">
    <location>
        <begin position="32"/>
        <end position="52"/>
    </location>
</feature>
<feature type="domain" description="Histidine kinase" evidence="10">
    <location>
        <begin position="205"/>
        <end position="410"/>
    </location>
</feature>
<dbReference type="Pfam" id="PF00512">
    <property type="entry name" value="HisKA"/>
    <property type="match status" value="1"/>
</dbReference>
<dbReference type="InterPro" id="IPR004358">
    <property type="entry name" value="Sig_transdc_His_kin-like_C"/>
</dbReference>
<keyword evidence="6" id="KW-0418">Kinase</keyword>
<name>A0ABS1JBR3_9BACL</name>
<feature type="transmembrane region" description="Helical" evidence="9">
    <location>
        <begin position="97"/>
        <end position="118"/>
    </location>
</feature>
<dbReference type="SMART" id="SM00388">
    <property type="entry name" value="HisKA"/>
    <property type="match status" value="1"/>
</dbReference>
<keyword evidence="4" id="KW-0808">Transferase</keyword>
<keyword evidence="9" id="KW-0812">Transmembrane</keyword>
<dbReference type="Gene3D" id="3.30.565.10">
    <property type="entry name" value="Histidine kinase-like ATPase, C-terminal domain"/>
    <property type="match status" value="1"/>
</dbReference>
<protein>
    <recommendedName>
        <fullName evidence="2">histidine kinase</fullName>
        <ecNumber evidence="2">2.7.13.3</ecNumber>
    </recommendedName>
</protein>
<evidence type="ECO:0000256" key="5">
    <source>
        <dbReference type="ARBA" id="ARBA00022741"/>
    </source>
</evidence>
<dbReference type="Gene3D" id="1.10.287.130">
    <property type="match status" value="1"/>
</dbReference>
<accession>A0ABS1JBR3</accession>
<dbReference type="PRINTS" id="PR00344">
    <property type="entry name" value="BCTRLSENSOR"/>
</dbReference>
<evidence type="ECO:0000259" key="10">
    <source>
        <dbReference type="PROSITE" id="PS50109"/>
    </source>
</evidence>